<dbReference type="Proteomes" id="UP001434883">
    <property type="component" value="Unassembled WGS sequence"/>
</dbReference>
<proteinExistence type="predicted"/>
<name>A0ABV0SFH1_9TELE</name>
<gene>
    <name evidence="1" type="ORF">XENOCAPTIV_005727</name>
</gene>
<keyword evidence="2" id="KW-1185">Reference proteome</keyword>
<dbReference type="EMBL" id="JAHRIN010077244">
    <property type="protein sequence ID" value="MEQ2218616.1"/>
    <property type="molecule type" value="Genomic_DNA"/>
</dbReference>
<organism evidence="1 2">
    <name type="scientific">Xenoophorus captivus</name>
    <dbReference type="NCBI Taxonomy" id="1517983"/>
    <lineage>
        <taxon>Eukaryota</taxon>
        <taxon>Metazoa</taxon>
        <taxon>Chordata</taxon>
        <taxon>Craniata</taxon>
        <taxon>Vertebrata</taxon>
        <taxon>Euteleostomi</taxon>
        <taxon>Actinopterygii</taxon>
        <taxon>Neopterygii</taxon>
        <taxon>Teleostei</taxon>
        <taxon>Neoteleostei</taxon>
        <taxon>Acanthomorphata</taxon>
        <taxon>Ovalentaria</taxon>
        <taxon>Atherinomorphae</taxon>
        <taxon>Cyprinodontiformes</taxon>
        <taxon>Goodeidae</taxon>
        <taxon>Xenoophorus</taxon>
    </lineage>
</organism>
<evidence type="ECO:0000313" key="1">
    <source>
        <dbReference type="EMBL" id="MEQ2218616.1"/>
    </source>
</evidence>
<evidence type="ECO:0000313" key="2">
    <source>
        <dbReference type="Proteomes" id="UP001434883"/>
    </source>
</evidence>
<accession>A0ABV0SFH1</accession>
<sequence length="100" mass="10808">MRSLPGKLMDRKQASALIFCSARPTGSSISNDSSLSTGGRTTMVAPRQALPGRMLIQADHRHPGRPITESVSLTKMPKIPTLLNEAEPLKDLVLTLAVSW</sequence>
<reference evidence="1 2" key="1">
    <citation type="submission" date="2021-06" db="EMBL/GenBank/DDBJ databases">
        <authorList>
            <person name="Palmer J.M."/>
        </authorList>
    </citation>
    <scope>NUCLEOTIDE SEQUENCE [LARGE SCALE GENOMIC DNA]</scope>
    <source>
        <strain evidence="1 2">XC_2019</strain>
        <tissue evidence="1">Muscle</tissue>
    </source>
</reference>
<comment type="caution">
    <text evidence="1">The sequence shown here is derived from an EMBL/GenBank/DDBJ whole genome shotgun (WGS) entry which is preliminary data.</text>
</comment>
<protein>
    <submittedName>
        <fullName evidence="1">Uncharacterized protein</fullName>
    </submittedName>
</protein>